<dbReference type="RefSeq" id="WP_082371518.1">
    <property type="nucleotide sequence ID" value="NZ_BAAAEB010000015.1"/>
</dbReference>
<proteinExistence type="predicted"/>
<reference evidence="3" key="2">
    <citation type="submission" date="2022-06" db="EMBL/GenBank/DDBJ databases">
        <title>Complete genome sequence and characterization of Cupriavidus gilardii QJ1 isolated from contaminating cells.</title>
        <authorList>
            <person name="Qi J."/>
        </authorList>
    </citation>
    <scope>NUCLEOTIDE SEQUENCE</scope>
    <source>
        <strain evidence="3">QJ1</strain>
    </source>
</reference>
<organism evidence="2 4">
    <name type="scientific">Cupriavidus gilardii</name>
    <dbReference type="NCBI Taxonomy" id="82541"/>
    <lineage>
        <taxon>Bacteria</taxon>
        <taxon>Pseudomonadati</taxon>
        <taxon>Pseudomonadota</taxon>
        <taxon>Betaproteobacteria</taxon>
        <taxon>Burkholderiales</taxon>
        <taxon>Burkholderiaceae</taxon>
        <taxon>Cupriavidus</taxon>
    </lineage>
</organism>
<evidence type="ECO:0000256" key="1">
    <source>
        <dbReference type="SAM" id="Phobius"/>
    </source>
</evidence>
<evidence type="ECO:0000313" key="3">
    <source>
        <dbReference type="EMBL" id="USE80937.1"/>
    </source>
</evidence>
<dbReference type="EMBL" id="CP098736">
    <property type="protein sequence ID" value="USE80937.1"/>
    <property type="molecule type" value="Genomic_DNA"/>
</dbReference>
<name>A0A6N1BLM4_9BURK</name>
<sequence>MRVQANSIRGFVDDDHAVTSIEYALIAMLIALVIIVSVKAVGETLSNIFDKVASSF</sequence>
<dbReference type="Proteomes" id="UP001056648">
    <property type="component" value="Chromosome 2"/>
</dbReference>
<evidence type="ECO:0000313" key="5">
    <source>
        <dbReference type="Proteomes" id="UP001056648"/>
    </source>
</evidence>
<feature type="transmembrane region" description="Helical" evidence="1">
    <location>
        <begin position="20"/>
        <end position="41"/>
    </location>
</feature>
<dbReference type="EMBL" id="JABEMD010000055">
    <property type="protein sequence ID" value="NNH13655.1"/>
    <property type="molecule type" value="Genomic_DNA"/>
</dbReference>
<gene>
    <name evidence="2" type="ORF">HLB16_22650</name>
    <name evidence="3" type="ORF">NDR89_14475</name>
</gene>
<dbReference type="Proteomes" id="UP000542973">
    <property type="component" value="Unassembled WGS sequence"/>
</dbReference>
<keyword evidence="1" id="KW-0472">Membrane</keyword>
<reference evidence="2 4" key="1">
    <citation type="submission" date="2020-05" db="EMBL/GenBank/DDBJ databases">
        <title>MicrobeNet Type strains.</title>
        <authorList>
            <person name="Nicholson A.C."/>
        </authorList>
    </citation>
    <scope>NUCLEOTIDE SEQUENCE [LARGE SCALE GENOMIC DNA]</scope>
    <source>
        <strain evidence="2 4">ATCC 700815</strain>
    </source>
</reference>
<dbReference type="InterPro" id="IPR007047">
    <property type="entry name" value="Flp_Fap"/>
</dbReference>
<accession>A0A6N1BLM4</accession>
<dbReference type="Pfam" id="PF04964">
    <property type="entry name" value="Flp_Fap"/>
    <property type="match status" value="1"/>
</dbReference>
<keyword evidence="1" id="KW-1133">Transmembrane helix</keyword>
<keyword evidence="5" id="KW-1185">Reference proteome</keyword>
<protein>
    <submittedName>
        <fullName evidence="2">Flp family type IVb pilin</fullName>
    </submittedName>
</protein>
<evidence type="ECO:0000313" key="4">
    <source>
        <dbReference type="Proteomes" id="UP000542973"/>
    </source>
</evidence>
<evidence type="ECO:0000313" key="2">
    <source>
        <dbReference type="EMBL" id="NNH13655.1"/>
    </source>
</evidence>
<dbReference type="AlphaFoldDB" id="A0A6N1BLM4"/>
<keyword evidence="1" id="KW-0812">Transmembrane</keyword>